<evidence type="ECO:0000313" key="1">
    <source>
        <dbReference type="EMBL" id="SFI78765.1"/>
    </source>
</evidence>
<gene>
    <name evidence="1" type="ORF">SAMN05421753_112115</name>
</gene>
<dbReference type="RefSeq" id="WP_092051891.1">
    <property type="nucleotide sequence ID" value="NZ_FOQD01000012.1"/>
</dbReference>
<evidence type="ECO:0000313" key="2">
    <source>
        <dbReference type="Proteomes" id="UP000199518"/>
    </source>
</evidence>
<reference evidence="2" key="1">
    <citation type="submission" date="2016-10" db="EMBL/GenBank/DDBJ databases">
        <authorList>
            <person name="Varghese N."/>
            <person name="Submissions S."/>
        </authorList>
    </citation>
    <scope>NUCLEOTIDE SEQUENCE [LARGE SCALE GENOMIC DNA]</scope>
    <source>
        <strain evidence="2">DSM 26348</strain>
    </source>
</reference>
<sequence>MPVLHITVTVSGTGNDPGDMKLVVETVDEYVAPTYKHCWTRSGTNNSLGVLLNSVGEAYFGLQKDDVNTAIAEAVTAAINQLVAAADTEEICNDLCLSVTGEGSGSEGAATAFVRAIIGSYEEGDELCDPLSAGGAVTGLYITCSAPGPVIGLDVTDLLNNADTAEFSTPAVAGSILSALLGAGGILDWDGTDYRLYVDLGSGNFARMAMAVSPQGLEIVGRIGGMDSYGNGYYSIDIPLADPDPSTITAMTPSSLPGCPVTVGSVITKVPGASLEISDEYLELNNGGGDPETYEPTTSENFDGSGYVRVAYTNTHYILVDPGVPHTPCRIHWTFITIYPIQANPGCYNHMELLQDALHKDAPRLYAPPCIKVWNKSMAV</sequence>
<proteinExistence type="predicted"/>
<dbReference type="STRING" id="1576369.SAMN05421753_112115"/>
<organism evidence="1 2">
    <name type="scientific">Planctomicrobium piriforme</name>
    <dbReference type="NCBI Taxonomy" id="1576369"/>
    <lineage>
        <taxon>Bacteria</taxon>
        <taxon>Pseudomonadati</taxon>
        <taxon>Planctomycetota</taxon>
        <taxon>Planctomycetia</taxon>
        <taxon>Planctomycetales</taxon>
        <taxon>Planctomycetaceae</taxon>
        <taxon>Planctomicrobium</taxon>
    </lineage>
</organism>
<accession>A0A1I3L2X1</accession>
<dbReference type="AlphaFoldDB" id="A0A1I3L2X1"/>
<dbReference type="EMBL" id="FOQD01000012">
    <property type="protein sequence ID" value="SFI78765.1"/>
    <property type="molecule type" value="Genomic_DNA"/>
</dbReference>
<protein>
    <submittedName>
        <fullName evidence="1">Uncharacterized protein</fullName>
    </submittedName>
</protein>
<keyword evidence="2" id="KW-1185">Reference proteome</keyword>
<name>A0A1I3L2X1_9PLAN</name>
<dbReference type="Proteomes" id="UP000199518">
    <property type="component" value="Unassembled WGS sequence"/>
</dbReference>